<dbReference type="InterPro" id="IPR007627">
    <property type="entry name" value="RNA_pol_sigma70_r2"/>
</dbReference>
<dbReference type="NCBIfam" id="TIGR02937">
    <property type="entry name" value="sigma70-ECF"/>
    <property type="match status" value="1"/>
</dbReference>
<dbReference type="GO" id="GO:0016987">
    <property type="term" value="F:sigma factor activity"/>
    <property type="evidence" value="ECO:0007669"/>
    <property type="project" value="UniProtKB-KW"/>
</dbReference>
<dbReference type="Pfam" id="PF04542">
    <property type="entry name" value="Sigma70_r2"/>
    <property type="match status" value="1"/>
</dbReference>
<dbReference type="SUPFAM" id="SSF88946">
    <property type="entry name" value="Sigma2 domain of RNA polymerase sigma factors"/>
    <property type="match status" value="1"/>
</dbReference>
<evidence type="ECO:0000256" key="4">
    <source>
        <dbReference type="ARBA" id="ARBA00023125"/>
    </source>
</evidence>
<evidence type="ECO:0000256" key="2">
    <source>
        <dbReference type="ARBA" id="ARBA00023015"/>
    </source>
</evidence>
<evidence type="ECO:0000259" key="7">
    <source>
        <dbReference type="Pfam" id="PF08281"/>
    </source>
</evidence>
<dbReference type="InterPro" id="IPR014284">
    <property type="entry name" value="RNA_pol_sigma-70_dom"/>
</dbReference>
<dbReference type="PANTHER" id="PTHR43133">
    <property type="entry name" value="RNA POLYMERASE ECF-TYPE SIGMA FACTO"/>
    <property type="match status" value="1"/>
</dbReference>
<evidence type="ECO:0000256" key="5">
    <source>
        <dbReference type="ARBA" id="ARBA00023163"/>
    </source>
</evidence>
<keyword evidence="2" id="KW-0805">Transcription regulation</keyword>
<reference evidence="8" key="1">
    <citation type="submission" date="2018-06" db="EMBL/GenBank/DDBJ databases">
        <authorList>
            <person name="Zhirakovskaya E."/>
        </authorList>
    </citation>
    <scope>NUCLEOTIDE SEQUENCE</scope>
</reference>
<sequence>MKDRNKIFDGLLVLQYRSGNKKALGLLVNRYHRRLYEHSYRYTHDFDASKDIAQDCWSVIITKLGDLKNPNLFGSWALRIATRKSLDYVKKKNLNKLHEYYNISSVNEGQENRETETLKLLKAMSTLPENQQIVLQLFYKEDYTLKEISDILEISIGTVKSRLFHAREKLKTILK</sequence>
<gene>
    <name evidence="8" type="ORF">MNBD_BACTEROID03-1907</name>
</gene>
<dbReference type="InterPro" id="IPR013324">
    <property type="entry name" value="RNA_pol_sigma_r3/r4-like"/>
</dbReference>
<evidence type="ECO:0000256" key="3">
    <source>
        <dbReference type="ARBA" id="ARBA00023082"/>
    </source>
</evidence>
<dbReference type="GO" id="GO:0006352">
    <property type="term" value="P:DNA-templated transcription initiation"/>
    <property type="evidence" value="ECO:0007669"/>
    <property type="project" value="InterPro"/>
</dbReference>
<dbReference type="AlphaFoldDB" id="A0A3B0TA21"/>
<dbReference type="Pfam" id="PF08281">
    <property type="entry name" value="Sigma70_r4_2"/>
    <property type="match status" value="1"/>
</dbReference>
<keyword evidence="5" id="KW-0804">Transcription</keyword>
<dbReference type="SUPFAM" id="SSF88659">
    <property type="entry name" value="Sigma3 and sigma4 domains of RNA polymerase sigma factors"/>
    <property type="match status" value="1"/>
</dbReference>
<dbReference type="PANTHER" id="PTHR43133:SF8">
    <property type="entry name" value="RNA POLYMERASE SIGMA FACTOR HI_1459-RELATED"/>
    <property type="match status" value="1"/>
</dbReference>
<accession>A0A3B0TA21</accession>
<protein>
    <submittedName>
        <fullName evidence="8">RNA polymerase sigma factor RpoE</fullName>
    </submittedName>
</protein>
<dbReference type="InterPro" id="IPR013325">
    <property type="entry name" value="RNA_pol_sigma_r2"/>
</dbReference>
<feature type="domain" description="RNA polymerase sigma factor 70 region 4 type 2" evidence="7">
    <location>
        <begin position="119"/>
        <end position="170"/>
    </location>
</feature>
<dbReference type="Gene3D" id="1.10.1740.10">
    <property type="match status" value="1"/>
</dbReference>
<comment type="similarity">
    <text evidence="1">Belongs to the sigma-70 factor family. ECF subfamily.</text>
</comment>
<proteinExistence type="inferred from homology"/>
<evidence type="ECO:0000313" key="8">
    <source>
        <dbReference type="EMBL" id="VAW11342.1"/>
    </source>
</evidence>
<feature type="domain" description="RNA polymerase sigma-70 region 2" evidence="6">
    <location>
        <begin position="27"/>
        <end position="93"/>
    </location>
</feature>
<dbReference type="InterPro" id="IPR036388">
    <property type="entry name" value="WH-like_DNA-bd_sf"/>
</dbReference>
<dbReference type="EMBL" id="UOEL01000060">
    <property type="protein sequence ID" value="VAW11342.1"/>
    <property type="molecule type" value="Genomic_DNA"/>
</dbReference>
<keyword evidence="3" id="KW-0731">Sigma factor</keyword>
<dbReference type="InterPro" id="IPR013249">
    <property type="entry name" value="RNA_pol_sigma70_r4_t2"/>
</dbReference>
<keyword evidence="4" id="KW-0238">DNA-binding</keyword>
<dbReference type="Gene3D" id="1.10.10.10">
    <property type="entry name" value="Winged helix-like DNA-binding domain superfamily/Winged helix DNA-binding domain"/>
    <property type="match status" value="1"/>
</dbReference>
<dbReference type="InterPro" id="IPR039425">
    <property type="entry name" value="RNA_pol_sigma-70-like"/>
</dbReference>
<name>A0A3B0TA21_9ZZZZ</name>
<dbReference type="GO" id="GO:0003677">
    <property type="term" value="F:DNA binding"/>
    <property type="evidence" value="ECO:0007669"/>
    <property type="project" value="UniProtKB-KW"/>
</dbReference>
<organism evidence="8">
    <name type="scientific">hydrothermal vent metagenome</name>
    <dbReference type="NCBI Taxonomy" id="652676"/>
    <lineage>
        <taxon>unclassified sequences</taxon>
        <taxon>metagenomes</taxon>
        <taxon>ecological metagenomes</taxon>
    </lineage>
</organism>
<evidence type="ECO:0000259" key="6">
    <source>
        <dbReference type="Pfam" id="PF04542"/>
    </source>
</evidence>
<evidence type="ECO:0000256" key="1">
    <source>
        <dbReference type="ARBA" id="ARBA00010641"/>
    </source>
</evidence>
<dbReference type="CDD" id="cd06171">
    <property type="entry name" value="Sigma70_r4"/>
    <property type="match status" value="1"/>
</dbReference>